<name>C0EFX3_9FIRM</name>
<evidence type="ECO:0000313" key="2">
    <source>
        <dbReference type="Proteomes" id="UP000003340"/>
    </source>
</evidence>
<accession>C0EFX3</accession>
<reference evidence="1 2" key="1">
    <citation type="submission" date="2009-01" db="EMBL/GenBank/DDBJ databases">
        <authorList>
            <person name="Fulton L."/>
            <person name="Clifton S."/>
            <person name="Fulton B."/>
            <person name="Xu J."/>
            <person name="Minx P."/>
            <person name="Pepin K.H."/>
            <person name="Johnson M."/>
            <person name="Bhonagiri V."/>
            <person name="Nash W.E."/>
            <person name="Mardis E.R."/>
            <person name="Wilson R.K."/>
        </authorList>
    </citation>
    <scope>NUCLEOTIDE SEQUENCE [LARGE SCALE GENOMIC DNA]</scope>
    <source>
        <strain evidence="1 2">DSM 5476</strain>
    </source>
</reference>
<proteinExistence type="predicted"/>
<dbReference type="Proteomes" id="UP000003340">
    <property type="component" value="Unassembled WGS sequence"/>
</dbReference>
<dbReference type="EMBL" id="ACEC01000093">
    <property type="protein sequence ID" value="EEG29752.1"/>
    <property type="molecule type" value="Genomic_DNA"/>
</dbReference>
<reference evidence="1 2" key="2">
    <citation type="submission" date="2009-02" db="EMBL/GenBank/DDBJ databases">
        <title>Draft genome sequence of Clostridium methylpentosum (DSM 5476).</title>
        <authorList>
            <person name="Sudarsanam P."/>
            <person name="Ley R."/>
            <person name="Guruge J."/>
            <person name="Turnbaugh P.J."/>
            <person name="Mahowald M."/>
            <person name="Liep D."/>
            <person name="Gordon J."/>
        </authorList>
    </citation>
    <scope>NUCLEOTIDE SEQUENCE [LARGE SCALE GENOMIC DNA]</scope>
    <source>
        <strain evidence="1 2">DSM 5476</strain>
    </source>
</reference>
<organism evidence="1 2">
    <name type="scientific">[Clostridium] methylpentosum DSM 5476</name>
    <dbReference type="NCBI Taxonomy" id="537013"/>
    <lineage>
        <taxon>Bacteria</taxon>
        <taxon>Bacillati</taxon>
        <taxon>Bacillota</taxon>
        <taxon>Clostridia</taxon>
        <taxon>Eubacteriales</taxon>
        <taxon>Oscillospiraceae</taxon>
        <taxon>Oscillospiraceae incertae sedis</taxon>
    </lineage>
</organism>
<keyword evidence="2" id="KW-1185">Reference proteome</keyword>
<dbReference type="AlphaFoldDB" id="C0EFX3"/>
<protein>
    <submittedName>
        <fullName evidence="1">Uncharacterized protein</fullName>
    </submittedName>
</protein>
<comment type="caution">
    <text evidence="1">The sequence shown here is derived from an EMBL/GenBank/DDBJ whole genome shotgun (WGS) entry which is preliminary data.</text>
</comment>
<gene>
    <name evidence="1" type="ORF">CLOSTMETH_02765</name>
</gene>
<dbReference type="HOGENOM" id="CLU_3116401_0_0_9"/>
<sequence>MCSDCPDRCANGWATSTLCFFKESFDRLDGEQIVKRITELPLHNFIVEQI</sequence>
<evidence type="ECO:0000313" key="1">
    <source>
        <dbReference type="EMBL" id="EEG29752.1"/>
    </source>
</evidence>